<dbReference type="GO" id="GO:0008270">
    <property type="term" value="F:zinc ion binding"/>
    <property type="evidence" value="ECO:0007669"/>
    <property type="project" value="InterPro"/>
</dbReference>
<dbReference type="Gene3D" id="4.10.240.10">
    <property type="entry name" value="Zn(2)-C6 fungal-type DNA-binding domain"/>
    <property type="match status" value="1"/>
</dbReference>
<gene>
    <name evidence="10" type="ORF">B0I36DRAFT_237537</name>
</gene>
<dbReference type="GO" id="GO:0000981">
    <property type="term" value="F:DNA-binding transcription factor activity, RNA polymerase II-specific"/>
    <property type="evidence" value="ECO:0007669"/>
    <property type="project" value="InterPro"/>
</dbReference>
<reference evidence="10" key="1">
    <citation type="journal article" date="2021" name="Nat. Commun.">
        <title>Genetic determinants of endophytism in the Arabidopsis root mycobiome.</title>
        <authorList>
            <person name="Mesny F."/>
            <person name="Miyauchi S."/>
            <person name="Thiergart T."/>
            <person name="Pickel B."/>
            <person name="Atanasova L."/>
            <person name="Karlsson M."/>
            <person name="Huettel B."/>
            <person name="Barry K.W."/>
            <person name="Haridas S."/>
            <person name="Chen C."/>
            <person name="Bauer D."/>
            <person name="Andreopoulos W."/>
            <person name="Pangilinan J."/>
            <person name="LaButti K."/>
            <person name="Riley R."/>
            <person name="Lipzen A."/>
            <person name="Clum A."/>
            <person name="Drula E."/>
            <person name="Henrissat B."/>
            <person name="Kohler A."/>
            <person name="Grigoriev I.V."/>
            <person name="Martin F.M."/>
            <person name="Hacquard S."/>
        </authorList>
    </citation>
    <scope>NUCLEOTIDE SEQUENCE</scope>
    <source>
        <strain evidence="10">MPI-CAGE-CH-0230</strain>
    </source>
</reference>
<feature type="compositionally biased region" description="Pro residues" evidence="8">
    <location>
        <begin position="100"/>
        <end position="110"/>
    </location>
</feature>
<evidence type="ECO:0000256" key="7">
    <source>
        <dbReference type="ARBA" id="ARBA00023242"/>
    </source>
</evidence>
<dbReference type="GeneID" id="70179088"/>
<dbReference type="AlphaFoldDB" id="A0A9P9BV78"/>
<dbReference type="Pfam" id="PF00172">
    <property type="entry name" value="Zn_clus"/>
    <property type="match status" value="1"/>
</dbReference>
<dbReference type="SMART" id="SM00906">
    <property type="entry name" value="Fungal_trans"/>
    <property type="match status" value="1"/>
</dbReference>
<dbReference type="Proteomes" id="UP000756346">
    <property type="component" value="Unassembled WGS sequence"/>
</dbReference>
<feature type="region of interest" description="Disordered" evidence="8">
    <location>
        <begin position="625"/>
        <end position="647"/>
    </location>
</feature>
<evidence type="ECO:0000256" key="8">
    <source>
        <dbReference type="SAM" id="MobiDB-lite"/>
    </source>
</evidence>
<evidence type="ECO:0000259" key="9">
    <source>
        <dbReference type="PROSITE" id="PS50048"/>
    </source>
</evidence>
<dbReference type="InterPro" id="IPR051615">
    <property type="entry name" value="Transcr_Regulatory_Elem"/>
</dbReference>
<evidence type="ECO:0000256" key="5">
    <source>
        <dbReference type="ARBA" id="ARBA00023125"/>
    </source>
</evidence>
<protein>
    <submittedName>
        <fullName evidence="10">Fungal-specific transcription factor domain-containing protein</fullName>
    </submittedName>
</protein>
<dbReference type="PANTHER" id="PTHR31313:SF85">
    <property type="entry name" value="ZN(II)2CYS6 TRANSCRIPTION FACTOR (EUROFUNG)"/>
    <property type="match status" value="1"/>
</dbReference>
<feature type="compositionally biased region" description="Polar residues" evidence="8">
    <location>
        <begin position="116"/>
        <end position="125"/>
    </location>
</feature>
<dbReference type="InterPro" id="IPR036864">
    <property type="entry name" value="Zn2-C6_fun-type_DNA-bd_sf"/>
</dbReference>
<dbReference type="RefSeq" id="XP_046017487.1">
    <property type="nucleotide sequence ID" value="XM_046149542.1"/>
</dbReference>
<comment type="subcellular location">
    <subcellularLocation>
        <location evidence="1">Nucleus</location>
    </subcellularLocation>
</comment>
<dbReference type="CDD" id="cd00067">
    <property type="entry name" value="GAL4"/>
    <property type="match status" value="1"/>
</dbReference>
<keyword evidence="11" id="KW-1185">Reference proteome</keyword>
<evidence type="ECO:0000256" key="2">
    <source>
        <dbReference type="ARBA" id="ARBA00022723"/>
    </source>
</evidence>
<accession>A0A9P9BV78</accession>
<dbReference type="GO" id="GO:0003677">
    <property type="term" value="F:DNA binding"/>
    <property type="evidence" value="ECO:0007669"/>
    <property type="project" value="UniProtKB-KW"/>
</dbReference>
<feature type="region of interest" description="Disordered" evidence="8">
    <location>
        <begin position="52"/>
        <end position="126"/>
    </location>
</feature>
<proteinExistence type="predicted"/>
<evidence type="ECO:0000256" key="3">
    <source>
        <dbReference type="ARBA" id="ARBA00022833"/>
    </source>
</evidence>
<keyword evidence="3" id="KW-0862">Zinc</keyword>
<dbReference type="Pfam" id="PF04082">
    <property type="entry name" value="Fungal_trans"/>
    <property type="match status" value="1"/>
</dbReference>
<dbReference type="EMBL" id="JAGTJQ010000002">
    <property type="protein sequence ID" value="KAH7038366.1"/>
    <property type="molecule type" value="Genomic_DNA"/>
</dbReference>
<keyword evidence="6" id="KW-0804">Transcription</keyword>
<evidence type="ECO:0000256" key="4">
    <source>
        <dbReference type="ARBA" id="ARBA00023015"/>
    </source>
</evidence>
<dbReference type="GO" id="GO:0005634">
    <property type="term" value="C:nucleus"/>
    <property type="evidence" value="ECO:0007669"/>
    <property type="project" value="UniProtKB-SubCell"/>
</dbReference>
<evidence type="ECO:0000256" key="1">
    <source>
        <dbReference type="ARBA" id="ARBA00004123"/>
    </source>
</evidence>
<dbReference type="InterPro" id="IPR007219">
    <property type="entry name" value="XnlR_reg_dom"/>
</dbReference>
<keyword evidence="4" id="KW-0805">Transcription regulation</keyword>
<keyword evidence="5" id="KW-0238">DNA-binding</keyword>
<dbReference type="SMART" id="SM00066">
    <property type="entry name" value="GAL4"/>
    <property type="match status" value="1"/>
</dbReference>
<dbReference type="GO" id="GO:0006351">
    <property type="term" value="P:DNA-templated transcription"/>
    <property type="evidence" value="ECO:0007669"/>
    <property type="project" value="InterPro"/>
</dbReference>
<dbReference type="PROSITE" id="PS50048">
    <property type="entry name" value="ZN2_CY6_FUNGAL_2"/>
    <property type="match status" value="1"/>
</dbReference>
<name>A0A9P9BV78_9PEZI</name>
<dbReference type="PROSITE" id="PS00463">
    <property type="entry name" value="ZN2_CY6_FUNGAL_1"/>
    <property type="match status" value="1"/>
</dbReference>
<keyword evidence="7" id="KW-0539">Nucleus</keyword>
<evidence type="ECO:0000313" key="10">
    <source>
        <dbReference type="EMBL" id="KAH7038366.1"/>
    </source>
</evidence>
<sequence length="647" mass="71435">MRSRAATHSAGRRSLRRYGFACQGCKARKIKCNGEQPCCAACARSETECVWPSSSLNNHRSERLEKQLQDASSRIRRLESALGDTQAHGHAQLGQDGPGLGPPGLDPSPGPRNDISVGSENNNQCPAGAMMAVDAATSSPSVAGSHAYTTTATTARDASIWSQVGVGEDGAIIYNGPTSRFHAGPLDENQPASTSPLDDARRDQQARASQAESLRSQYDLLDSVWVPLGKTKNMEAFGISKEMGSHLLEMYWSWLHPLHNCVYRPVFLMDMALNGPYYSDFLLTCIFALSARHLSRQQGDDESNGAAAIGDRMFRRAKALLLEEMDRPKPRIPTIQGLLILGGRECAMGKSSQGWLFTGMAIRMMVDIGVHLHTSKIAELERLTPAEIETRKRLYNSAYIWDKTLSLALGRSPSLVSPPYGPDEILDQFDNEQEWPSEGARDIASLYSPVPMCNTATFSGFCELHRITTDMMLLLHTRGLSDNLQPEIDNMSLRLCEWHDQLSAALKVDVDEVSSTRQCPPPHIASLNFLYHALHILLRRPLLHSPDAATRARAMAACAAHSQRIHAIHELYARSFPHRLMTYQVSYCIYTAATVDAYETRHAEPRAPGRLDAARRLGRAVRTLQDEAEHTPGSGRSLDTIRRQLSA</sequence>
<dbReference type="PANTHER" id="PTHR31313">
    <property type="entry name" value="TY1 ENHANCER ACTIVATOR"/>
    <property type="match status" value="1"/>
</dbReference>
<keyword evidence="2" id="KW-0479">Metal-binding</keyword>
<organism evidence="10 11">
    <name type="scientific">Microdochium trichocladiopsis</name>
    <dbReference type="NCBI Taxonomy" id="1682393"/>
    <lineage>
        <taxon>Eukaryota</taxon>
        <taxon>Fungi</taxon>
        <taxon>Dikarya</taxon>
        <taxon>Ascomycota</taxon>
        <taxon>Pezizomycotina</taxon>
        <taxon>Sordariomycetes</taxon>
        <taxon>Xylariomycetidae</taxon>
        <taxon>Xylariales</taxon>
        <taxon>Microdochiaceae</taxon>
        <taxon>Microdochium</taxon>
    </lineage>
</organism>
<dbReference type="OrthoDB" id="4161332at2759"/>
<feature type="non-terminal residue" evidence="10">
    <location>
        <position position="647"/>
    </location>
</feature>
<feature type="compositionally biased region" description="Basic and acidic residues" evidence="8">
    <location>
        <begin position="59"/>
        <end position="68"/>
    </location>
</feature>
<dbReference type="SUPFAM" id="SSF57701">
    <property type="entry name" value="Zn2/Cys6 DNA-binding domain"/>
    <property type="match status" value="1"/>
</dbReference>
<evidence type="ECO:0000313" key="11">
    <source>
        <dbReference type="Proteomes" id="UP000756346"/>
    </source>
</evidence>
<dbReference type="InterPro" id="IPR001138">
    <property type="entry name" value="Zn2Cys6_DnaBD"/>
</dbReference>
<comment type="caution">
    <text evidence="10">The sequence shown here is derived from an EMBL/GenBank/DDBJ whole genome shotgun (WGS) entry which is preliminary data.</text>
</comment>
<dbReference type="CDD" id="cd12148">
    <property type="entry name" value="fungal_TF_MHR"/>
    <property type="match status" value="1"/>
</dbReference>
<evidence type="ECO:0000256" key="6">
    <source>
        <dbReference type="ARBA" id="ARBA00023163"/>
    </source>
</evidence>
<feature type="domain" description="Zn(2)-C6 fungal-type" evidence="9">
    <location>
        <begin position="21"/>
        <end position="51"/>
    </location>
</feature>
<feature type="region of interest" description="Disordered" evidence="8">
    <location>
        <begin position="177"/>
        <end position="214"/>
    </location>
</feature>